<dbReference type="HAMAP" id="MF_01326_B">
    <property type="entry name" value="Ribosomal_uL24_B"/>
    <property type="match status" value="1"/>
</dbReference>
<keyword evidence="5" id="KW-0699">rRNA-binding</keyword>
<proteinExistence type="inferred from homology"/>
<evidence type="ECO:0000256" key="5">
    <source>
        <dbReference type="HAMAP-Rule" id="MF_01326"/>
    </source>
</evidence>
<dbReference type="Pfam" id="PF00467">
    <property type="entry name" value="KOW"/>
    <property type="match status" value="1"/>
</dbReference>
<evidence type="ECO:0000256" key="4">
    <source>
        <dbReference type="ARBA" id="ARBA00035206"/>
    </source>
</evidence>
<dbReference type="NCBIfam" id="TIGR01079">
    <property type="entry name" value="rplX_bact"/>
    <property type="match status" value="1"/>
</dbReference>
<dbReference type="InterPro" id="IPR008991">
    <property type="entry name" value="Translation_prot_SH3-like_sf"/>
</dbReference>
<name>A0ABX7WRE3_9GAMM</name>
<dbReference type="InterPro" id="IPR005825">
    <property type="entry name" value="Ribosomal_uL24_CS"/>
</dbReference>
<keyword evidence="2 5" id="KW-0689">Ribosomal protein</keyword>
<protein>
    <recommendedName>
        <fullName evidence="4 5">Large ribosomal subunit protein uL24</fullName>
    </recommendedName>
</protein>
<comment type="subunit">
    <text evidence="5">Part of the 50S ribosomal subunit.</text>
</comment>
<dbReference type="InterPro" id="IPR041988">
    <property type="entry name" value="Ribosomal_uL24_KOW"/>
</dbReference>
<evidence type="ECO:0000313" key="8">
    <source>
        <dbReference type="EMBL" id="QTR46195.1"/>
    </source>
</evidence>
<dbReference type="PANTHER" id="PTHR12903">
    <property type="entry name" value="MITOCHONDRIAL RIBOSOMAL PROTEIN L24"/>
    <property type="match status" value="1"/>
</dbReference>
<comment type="function">
    <text evidence="5">One of two assembly initiator proteins, it binds directly to the 5'-end of the 23S rRNA, where it nucleates assembly of the 50S subunit.</text>
</comment>
<keyword evidence="9" id="KW-1185">Reference proteome</keyword>
<dbReference type="InterPro" id="IPR003256">
    <property type="entry name" value="Ribosomal_uL24"/>
</dbReference>
<keyword evidence="5" id="KW-0694">RNA-binding</keyword>
<sequence>MRKIRSNDEVVVITGKDKGRRGKVMQVLVEEGKVLVQGINRVKKHVKPNPNAGVQGGIIEKEMPLDNSNVMLVNPATGKGDRVGFKLLDDGKKIRVFKSNGERVDA</sequence>
<feature type="domain" description="KOW" evidence="7">
    <location>
        <begin position="3"/>
        <end position="30"/>
    </location>
</feature>
<dbReference type="GO" id="GO:0005840">
    <property type="term" value="C:ribosome"/>
    <property type="evidence" value="ECO:0007669"/>
    <property type="project" value="UniProtKB-KW"/>
</dbReference>
<evidence type="ECO:0000256" key="3">
    <source>
        <dbReference type="ARBA" id="ARBA00023274"/>
    </source>
</evidence>
<evidence type="ECO:0000313" key="9">
    <source>
        <dbReference type="Proteomes" id="UP000672039"/>
    </source>
</evidence>
<dbReference type="InterPro" id="IPR057264">
    <property type="entry name" value="Ribosomal_uL24_C"/>
</dbReference>
<keyword evidence="3 5" id="KW-0687">Ribonucleoprotein</keyword>
<comment type="function">
    <text evidence="5">One of the proteins that surrounds the polypeptide exit tunnel on the outside of the subunit.</text>
</comment>
<dbReference type="EMBL" id="CP072801">
    <property type="protein sequence ID" value="QTR46195.1"/>
    <property type="molecule type" value="Genomic_DNA"/>
</dbReference>
<reference evidence="8 9" key="1">
    <citation type="submission" date="2021-04" db="EMBL/GenBank/DDBJ databases">
        <title>Genomics, taxonomy and metabolism of representatives of sulfur bacteria of the genus Thiothrix: Thiothrix fructosivorans QT, Thiothrix unzii A1T and three new species, Thiothrix subterranea sp. nov., Thiothrix litoralis sp. nov. and 'Candidatus Thiothrix anitrata' sp. nov.</title>
        <authorList>
            <person name="Ravin N.V."/>
            <person name="Smolyakov D."/>
            <person name="Rudenko T.S."/>
            <person name="Mardanov A.V."/>
            <person name="Beletsky A.V."/>
            <person name="Markov N.D."/>
            <person name="Fomenkov A.I."/>
            <person name="Roberts R.J."/>
            <person name="Karnachuk O.V."/>
            <person name="Novikov A."/>
            <person name="Grabovich M.Y."/>
        </authorList>
    </citation>
    <scope>NUCLEOTIDE SEQUENCE [LARGE SCALE GENOMIC DNA]</scope>
    <source>
        <strain evidence="8 9">AS</strain>
    </source>
</reference>
<dbReference type="SUPFAM" id="SSF50104">
    <property type="entry name" value="Translation proteins SH3-like domain"/>
    <property type="match status" value="1"/>
</dbReference>
<evidence type="ECO:0000256" key="2">
    <source>
        <dbReference type="ARBA" id="ARBA00022980"/>
    </source>
</evidence>
<dbReference type="Proteomes" id="UP000672039">
    <property type="component" value="Chromosome"/>
</dbReference>
<dbReference type="Pfam" id="PF17136">
    <property type="entry name" value="ribosomal_L24"/>
    <property type="match status" value="1"/>
</dbReference>
<dbReference type="SMART" id="SM00739">
    <property type="entry name" value="KOW"/>
    <property type="match status" value="1"/>
</dbReference>
<comment type="similarity">
    <text evidence="1 5 6">Belongs to the universal ribosomal protein uL24 family.</text>
</comment>
<gene>
    <name evidence="5 8" type="primary">rplX</name>
    <name evidence="8" type="ORF">J9253_19840</name>
</gene>
<dbReference type="CDD" id="cd06089">
    <property type="entry name" value="KOW_RPL26"/>
    <property type="match status" value="1"/>
</dbReference>
<evidence type="ECO:0000256" key="6">
    <source>
        <dbReference type="RuleBase" id="RU003477"/>
    </source>
</evidence>
<evidence type="ECO:0000256" key="1">
    <source>
        <dbReference type="ARBA" id="ARBA00010618"/>
    </source>
</evidence>
<accession>A0ABX7WRE3</accession>
<dbReference type="InterPro" id="IPR014722">
    <property type="entry name" value="Rib_uL2_dom2"/>
</dbReference>
<dbReference type="PROSITE" id="PS01108">
    <property type="entry name" value="RIBOSOMAL_L24"/>
    <property type="match status" value="1"/>
</dbReference>
<organism evidence="8 9">
    <name type="scientific">Thiothrix litoralis</name>
    <dbReference type="NCBI Taxonomy" id="2891210"/>
    <lineage>
        <taxon>Bacteria</taxon>
        <taxon>Pseudomonadati</taxon>
        <taxon>Pseudomonadota</taxon>
        <taxon>Gammaproteobacteria</taxon>
        <taxon>Thiotrichales</taxon>
        <taxon>Thiotrichaceae</taxon>
        <taxon>Thiothrix</taxon>
    </lineage>
</organism>
<dbReference type="RefSeq" id="WP_210222544.1">
    <property type="nucleotide sequence ID" value="NZ_CP072801.1"/>
</dbReference>
<dbReference type="Gene3D" id="2.30.30.30">
    <property type="match status" value="1"/>
</dbReference>
<evidence type="ECO:0000259" key="7">
    <source>
        <dbReference type="SMART" id="SM00739"/>
    </source>
</evidence>
<dbReference type="InterPro" id="IPR005824">
    <property type="entry name" value="KOW"/>
</dbReference>